<dbReference type="RefSeq" id="WP_131483111.1">
    <property type="nucleotide sequence ID" value="NZ_SJDL01000031.1"/>
</dbReference>
<sequence>MLDPTTLFVALIFSSIGLGYFIYGRRQQDKRYFYTGLGLMFYPYVVSAVWPMVGVGVVLLVLPRFLP</sequence>
<organism evidence="2 3">
    <name type="scientific">Marinobacter halodurans</name>
    <dbReference type="NCBI Taxonomy" id="2528979"/>
    <lineage>
        <taxon>Bacteria</taxon>
        <taxon>Pseudomonadati</taxon>
        <taxon>Pseudomonadota</taxon>
        <taxon>Gammaproteobacteria</taxon>
        <taxon>Pseudomonadales</taxon>
        <taxon>Marinobacteraceae</taxon>
        <taxon>Marinobacter</taxon>
    </lineage>
</organism>
<reference evidence="2 3" key="1">
    <citation type="submission" date="2019-02" db="EMBL/GenBank/DDBJ databases">
        <title>Marinobacter halodurans sp. nov., a marine bacterium isolated from sea tidal flat.</title>
        <authorList>
            <person name="Yoo Y."/>
            <person name="Lee D.W."/>
            <person name="Kim B.S."/>
            <person name="Kim J.-J."/>
        </authorList>
    </citation>
    <scope>NUCLEOTIDE SEQUENCE [LARGE SCALE GENOMIC DNA]</scope>
    <source>
        <strain evidence="2 3">YJ-S3-2</strain>
    </source>
</reference>
<evidence type="ECO:0000313" key="3">
    <source>
        <dbReference type="Proteomes" id="UP000313645"/>
    </source>
</evidence>
<feature type="transmembrane region" description="Helical" evidence="1">
    <location>
        <begin position="44"/>
        <end position="66"/>
    </location>
</feature>
<dbReference type="EMBL" id="SJDL01000031">
    <property type="protein sequence ID" value="TBW51256.1"/>
    <property type="molecule type" value="Genomic_DNA"/>
</dbReference>
<keyword evidence="1" id="KW-1133">Transmembrane helix</keyword>
<evidence type="ECO:0008006" key="4">
    <source>
        <dbReference type="Google" id="ProtNLM"/>
    </source>
</evidence>
<evidence type="ECO:0000313" key="2">
    <source>
        <dbReference type="EMBL" id="TBW51256.1"/>
    </source>
</evidence>
<keyword evidence="1" id="KW-0472">Membrane</keyword>
<feature type="transmembrane region" description="Helical" evidence="1">
    <location>
        <begin position="6"/>
        <end position="23"/>
    </location>
</feature>
<keyword evidence="3" id="KW-1185">Reference proteome</keyword>
<name>A0ABY1ZIJ7_9GAMM</name>
<dbReference type="Proteomes" id="UP000313645">
    <property type="component" value="Unassembled WGS sequence"/>
</dbReference>
<protein>
    <recommendedName>
        <fullName evidence="4">Amino acid transport protein</fullName>
    </recommendedName>
</protein>
<accession>A0ABY1ZIJ7</accession>
<evidence type="ECO:0000256" key="1">
    <source>
        <dbReference type="SAM" id="Phobius"/>
    </source>
</evidence>
<keyword evidence="1" id="KW-0812">Transmembrane</keyword>
<gene>
    <name evidence="2" type="ORF">EZI54_17170</name>
</gene>
<proteinExistence type="predicted"/>
<comment type="caution">
    <text evidence="2">The sequence shown here is derived from an EMBL/GenBank/DDBJ whole genome shotgun (WGS) entry which is preliminary data.</text>
</comment>